<organism evidence="2 3">
    <name type="scientific">Cephalotus follicularis</name>
    <name type="common">Albany pitcher plant</name>
    <dbReference type="NCBI Taxonomy" id="3775"/>
    <lineage>
        <taxon>Eukaryota</taxon>
        <taxon>Viridiplantae</taxon>
        <taxon>Streptophyta</taxon>
        <taxon>Embryophyta</taxon>
        <taxon>Tracheophyta</taxon>
        <taxon>Spermatophyta</taxon>
        <taxon>Magnoliopsida</taxon>
        <taxon>eudicotyledons</taxon>
        <taxon>Gunneridae</taxon>
        <taxon>Pentapetalae</taxon>
        <taxon>rosids</taxon>
        <taxon>fabids</taxon>
        <taxon>Oxalidales</taxon>
        <taxon>Cephalotaceae</taxon>
        <taxon>Cephalotus</taxon>
    </lineage>
</organism>
<feature type="region of interest" description="Disordered" evidence="1">
    <location>
        <begin position="114"/>
        <end position="243"/>
    </location>
</feature>
<proteinExistence type="predicted"/>
<gene>
    <name evidence="2" type="ORF">CFOL_v3_12532</name>
</gene>
<dbReference type="STRING" id="3775.A0A1Q3BLY2"/>
<dbReference type="AlphaFoldDB" id="A0A1Q3BLY2"/>
<dbReference type="Pfam" id="PF07816">
    <property type="entry name" value="DUF1645"/>
    <property type="match status" value="1"/>
</dbReference>
<dbReference type="InterPro" id="IPR012442">
    <property type="entry name" value="DUF1645_plant"/>
</dbReference>
<dbReference type="FunCoup" id="A0A1Q3BLY2">
    <property type="interactions" value="41"/>
</dbReference>
<keyword evidence="3" id="KW-1185">Reference proteome</keyword>
<name>A0A1Q3BLY2_CEPFO</name>
<evidence type="ECO:0000256" key="1">
    <source>
        <dbReference type="SAM" id="MobiDB-lite"/>
    </source>
</evidence>
<feature type="compositionally biased region" description="Polar residues" evidence="1">
    <location>
        <begin position="221"/>
        <end position="243"/>
    </location>
</feature>
<dbReference type="InParanoid" id="A0A1Q3BLY2"/>
<sequence length="352" mass="39699">MEVMIPVLSMDFDFNSARSSPYVSAPSTPKRFGEGYLSAPASPKRWADFYSDFDNYCEINDSNGSSAIPFSWELRPGTPKSNLADTENEDDFAFDFRKDLEKASVPAEKLFDNGKIRPGESLFDNGNIPPLKLPPRLQLEEWERSPIPSPRSPRSPKWKGIREAFSPRKKKDMDPFTRNRVEHERGRERASALPSSSSRRATRSLSPLRVSQIPWEEEKQTQQTTNRSSLNSKPNSFLAATTTTKSCPRKWRLKDLFLFRSASEGRASPRGYTSFFKKHQDAKDANVRSTDSSASVSVSRRTHGLHYTVNKAASEDLKKKSFLPYKQGILGLLSFNPSVHAVTNSFGTFGRS</sequence>
<accession>A0A1Q3BLY2</accession>
<reference evidence="3" key="1">
    <citation type="submission" date="2016-04" db="EMBL/GenBank/DDBJ databases">
        <title>Cephalotus genome sequencing.</title>
        <authorList>
            <person name="Fukushima K."/>
            <person name="Hasebe M."/>
            <person name="Fang X."/>
        </authorList>
    </citation>
    <scope>NUCLEOTIDE SEQUENCE [LARGE SCALE GENOMIC DNA]</scope>
    <source>
        <strain evidence="3">cv. St1</strain>
    </source>
</reference>
<protein>
    <submittedName>
        <fullName evidence="2">DUF1645 domain-containing protein</fullName>
    </submittedName>
</protein>
<evidence type="ECO:0000313" key="3">
    <source>
        <dbReference type="Proteomes" id="UP000187406"/>
    </source>
</evidence>
<dbReference type="PANTHER" id="PTHR33095">
    <property type="entry name" value="OS07G0619500 PROTEIN"/>
    <property type="match status" value="1"/>
</dbReference>
<comment type="caution">
    <text evidence="2">The sequence shown here is derived from an EMBL/GenBank/DDBJ whole genome shotgun (WGS) entry which is preliminary data.</text>
</comment>
<dbReference type="EMBL" id="BDDD01000681">
    <property type="protein sequence ID" value="GAV69031.1"/>
    <property type="molecule type" value="Genomic_DNA"/>
</dbReference>
<feature type="compositionally biased region" description="Low complexity" evidence="1">
    <location>
        <begin position="191"/>
        <end position="209"/>
    </location>
</feature>
<dbReference type="Proteomes" id="UP000187406">
    <property type="component" value="Unassembled WGS sequence"/>
</dbReference>
<evidence type="ECO:0000313" key="2">
    <source>
        <dbReference type="EMBL" id="GAV69031.1"/>
    </source>
</evidence>
<feature type="compositionally biased region" description="Basic and acidic residues" evidence="1">
    <location>
        <begin position="160"/>
        <end position="190"/>
    </location>
</feature>
<dbReference type="PANTHER" id="PTHR33095:SF14">
    <property type="entry name" value="AR781"/>
    <property type="match status" value="1"/>
</dbReference>
<dbReference type="OrthoDB" id="667051at2759"/>